<comment type="function">
    <text evidence="2">Responsible for synthesis of pseudouridine from uracil at positions 955, 2504 and 2580 in 23S ribosomal RNA.</text>
</comment>
<gene>
    <name evidence="13" type="ORF">LUA81_03670</name>
    <name evidence="12" type="ORF">LUA82_03705</name>
</gene>
<evidence type="ECO:0000256" key="7">
    <source>
        <dbReference type="ARBA" id="ARBA00030705"/>
    </source>
</evidence>
<dbReference type="Proteomes" id="UP001059985">
    <property type="component" value="Chromosome"/>
</dbReference>
<evidence type="ECO:0000256" key="10">
    <source>
        <dbReference type="PROSITE-ProRule" id="PRU00182"/>
    </source>
</evidence>
<dbReference type="Gene3D" id="3.10.290.10">
    <property type="entry name" value="RNA-binding S4 domain"/>
    <property type="match status" value="1"/>
</dbReference>
<evidence type="ECO:0000256" key="2">
    <source>
        <dbReference type="ARBA" id="ARBA00002876"/>
    </source>
</evidence>
<accession>A0A9Q9BRF3</accession>
<reference evidence="12" key="1">
    <citation type="journal article" date="2022" name="Microorganisms">
        <title>Assembly and Comparison of Ca. Neoehrlichia mikurensis Genomes.</title>
        <authorList>
            <person name="Azagi T."/>
            <person name="Dirks R.P."/>
            <person name="Yebra-Pimentel E.S."/>
            <person name="Schaap P.J."/>
            <person name="Koehorst J.J."/>
            <person name="Esser H.J."/>
            <person name="Sprong H."/>
        </authorList>
    </citation>
    <scope>NUCLEOTIDE SEQUENCE</scope>
    <source>
        <strain evidence="13">18-2804</strain>
        <strain evidence="12">18-2837</strain>
    </source>
</reference>
<feature type="domain" description="RNA-binding S4" evidence="11">
    <location>
        <begin position="12"/>
        <end position="71"/>
    </location>
</feature>
<evidence type="ECO:0000313" key="12">
    <source>
        <dbReference type="EMBL" id="UTO55270.1"/>
    </source>
</evidence>
<comment type="similarity">
    <text evidence="3">Belongs to the pseudouridine synthase RluA family.</text>
</comment>
<keyword evidence="15" id="KW-1185">Reference proteome</keyword>
<dbReference type="GO" id="GO:0000455">
    <property type="term" value="P:enzyme-directed rRNA pseudouridine synthesis"/>
    <property type="evidence" value="ECO:0007669"/>
    <property type="project" value="TreeGrafter"/>
</dbReference>
<dbReference type="PROSITE" id="PS50889">
    <property type="entry name" value="S4"/>
    <property type="match status" value="1"/>
</dbReference>
<name>A0A9Q9BRF3_9RICK</name>
<dbReference type="CDD" id="cd00165">
    <property type="entry name" value="S4"/>
    <property type="match status" value="1"/>
</dbReference>
<dbReference type="Gene3D" id="3.30.2350.10">
    <property type="entry name" value="Pseudouridine synthase"/>
    <property type="match status" value="1"/>
</dbReference>
<evidence type="ECO:0000256" key="1">
    <source>
        <dbReference type="ARBA" id="ARBA00000381"/>
    </source>
</evidence>
<evidence type="ECO:0000256" key="5">
    <source>
        <dbReference type="ARBA" id="ARBA00017128"/>
    </source>
</evidence>
<dbReference type="Pfam" id="PF01479">
    <property type="entry name" value="S4"/>
    <property type="match status" value="1"/>
</dbReference>
<dbReference type="CDD" id="cd02869">
    <property type="entry name" value="PseudoU_synth_RluA_like"/>
    <property type="match status" value="1"/>
</dbReference>
<dbReference type="GO" id="GO:0003723">
    <property type="term" value="F:RNA binding"/>
    <property type="evidence" value="ECO:0007669"/>
    <property type="project" value="UniProtKB-KW"/>
</dbReference>
<evidence type="ECO:0000256" key="9">
    <source>
        <dbReference type="ARBA" id="ARBA00033053"/>
    </source>
</evidence>
<dbReference type="SMART" id="SM00363">
    <property type="entry name" value="S4"/>
    <property type="match status" value="1"/>
</dbReference>
<sequence length="296" mass="33697">MHKHVIETEDIIRLDKYIRKVVSNVPQSLIERLLRKGKILLNNKKVQANIRVKGGEVIHISNITCGINNSIRHENKLSSSILQIILNNIIDENEHLIAINKPSGISVQGGSKVKISINDILHKIKDGENLRIVHRLDKDTSGVLLLARSLNAARIIAEEFRNHRVLKRYFALTYGIPQNNSGEINYPIEQKKYIGDQVIICKKPAKTLFNIIRRFNNNIALLELQPITGRKHQLRNHMSYINCPIIGDTKNINGKHLLNSHLQLHAHSLSITLHNKEFTFTSPIPHSMQTVIDTLL</sequence>
<evidence type="ECO:0000256" key="6">
    <source>
        <dbReference type="ARBA" id="ARBA00023235"/>
    </source>
</evidence>
<evidence type="ECO:0000313" key="13">
    <source>
        <dbReference type="EMBL" id="UTO56190.1"/>
    </source>
</evidence>
<dbReference type="InterPro" id="IPR002942">
    <property type="entry name" value="S4_RNA-bd"/>
</dbReference>
<evidence type="ECO:0000313" key="14">
    <source>
        <dbReference type="Proteomes" id="UP001059822"/>
    </source>
</evidence>
<evidence type="ECO:0000256" key="3">
    <source>
        <dbReference type="ARBA" id="ARBA00010876"/>
    </source>
</evidence>
<dbReference type="Pfam" id="PF00849">
    <property type="entry name" value="PseudoU_synth_2"/>
    <property type="match status" value="1"/>
</dbReference>
<dbReference type="PANTHER" id="PTHR21600">
    <property type="entry name" value="MITOCHONDRIAL RNA PSEUDOURIDINE SYNTHASE"/>
    <property type="match status" value="1"/>
</dbReference>
<evidence type="ECO:0000256" key="4">
    <source>
        <dbReference type="ARBA" id="ARBA00012785"/>
    </source>
</evidence>
<dbReference type="AlphaFoldDB" id="A0A9Q9BRF3"/>
<dbReference type="EMBL" id="CP089286">
    <property type="protein sequence ID" value="UTO55270.1"/>
    <property type="molecule type" value="Genomic_DNA"/>
</dbReference>
<dbReference type="GO" id="GO:0160141">
    <property type="term" value="F:23S rRNA pseudouridine(955/2504/2580) synthase activity"/>
    <property type="evidence" value="ECO:0007669"/>
    <property type="project" value="UniProtKB-EC"/>
</dbReference>
<protein>
    <recommendedName>
        <fullName evidence="5">Ribosomal large subunit pseudouridine synthase C</fullName>
        <ecNumber evidence="4">5.4.99.24</ecNumber>
    </recommendedName>
    <alternativeName>
        <fullName evidence="7">23S rRNA pseudouridine(955/2504/2580) synthase</fullName>
    </alternativeName>
    <alternativeName>
        <fullName evidence="8">rRNA pseudouridylate synthase C</fullName>
    </alternativeName>
    <alternativeName>
        <fullName evidence="9">rRNA-uridine isomerase C</fullName>
    </alternativeName>
</protein>
<dbReference type="EMBL" id="CP089285">
    <property type="protein sequence ID" value="UTO56190.1"/>
    <property type="molecule type" value="Genomic_DNA"/>
</dbReference>
<dbReference type="InterPro" id="IPR006145">
    <property type="entry name" value="PsdUridine_synth_RsuA/RluA"/>
</dbReference>
<organism evidence="12 14">
    <name type="scientific">Neoehrlichia mikurensis</name>
    <dbReference type="NCBI Taxonomy" id="89586"/>
    <lineage>
        <taxon>Bacteria</taxon>
        <taxon>Pseudomonadati</taxon>
        <taxon>Pseudomonadota</taxon>
        <taxon>Alphaproteobacteria</taxon>
        <taxon>Rickettsiales</taxon>
        <taxon>Anaplasmataceae</taxon>
        <taxon>Candidatus Neoehrlichia</taxon>
    </lineage>
</organism>
<dbReference type="Proteomes" id="UP001059822">
    <property type="component" value="Chromosome"/>
</dbReference>
<dbReference type="InterPro" id="IPR036986">
    <property type="entry name" value="S4_RNA-bd_sf"/>
</dbReference>
<keyword evidence="10" id="KW-0694">RNA-binding</keyword>
<dbReference type="InterPro" id="IPR006224">
    <property type="entry name" value="PsdUridine_synth_RluA-like_CS"/>
</dbReference>
<dbReference type="EC" id="5.4.99.24" evidence="4"/>
<dbReference type="PROSITE" id="PS01129">
    <property type="entry name" value="PSI_RLU"/>
    <property type="match status" value="1"/>
</dbReference>
<dbReference type="RefSeq" id="WP_254815580.1">
    <property type="nucleotide sequence ID" value="NZ_CP089285.1"/>
</dbReference>
<evidence type="ECO:0000313" key="15">
    <source>
        <dbReference type="Proteomes" id="UP001059985"/>
    </source>
</evidence>
<comment type="catalytic activity">
    <reaction evidence="1">
        <text>uridine(955/2504/2580) in 23S rRNA = pseudouridine(955/2504/2580) in 23S rRNA</text>
        <dbReference type="Rhea" id="RHEA:42528"/>
        <dbReference type="Rhea" id="RHEA-COMP:10099"/>
        <dbReference type="Rhea" id="RHEA-COMP:10100"/>
        <dbReference type="ChEBI" id="CHEBI:65314"/>
        <dbReference type="ChEBI" id="CHEBI:65315"/>
        <dbReference type="EC" id="5.4.99.24"/>
    </reaction>
</comment>
<evidence type="ECO:0000256" key="8">
    <source>
        <dbReference type="ARBA" id="ARBA00031975"/>
    </source>
</evidence>
<evidence type="ECO:0000259" key="11">
    <source>
        <dbReference type="SMART" id="SM00363"/>
    </source>
</evidence>
<keyword evidence="6" id="KW-0413">Isomerase</keyword>
<dbReference type="InterPro" id="IPR020103">
    <property type="entry name" value="PsdUridine_synth_cat_dom_sf"/>
</dbReference>
<dbReference type="InterPro" id="IPR050188">
    <property type="entry name" value="RluA_PseudoU_synthase"/>
</dbReference>
<dbReference type="SUPFAM" id="SSF55174">
    <property type="entry name" value="Alpha-L RNA-binding motif"/>
    <property type="match status" value="1"/>
</dbReference>
<dbReference type="SUPFAM" id="SSF55120">
    <property type="entry name" value="Pseudouridine synthase"/>
    <property type="match status" value="1"/>
</dbReference>
<dbReference type="PANTHER" id="PTHR21600:SF87">
    <property type="entry name" value="RNA PSEUDOURIDYLATE SYNTHASE DOMAIN-CONTAINING PROTEIN 1"/>
    <property type="match status" value="1"/>
</dbReference>
<proteinExistence type="inferred from homology"/>